<keyword evidence="2" id="KW-1185">Reference proteome</keyword>
<reference evidence="1" key="2">
    <citation type="submission" date="2015-06" db="UniProtKB">
        <authorList>
            <consortium name="EnsemblMetazoa"/>
        </authorList>
    </citation>
    <scope>IDENTIFICATION</scope>
</reference>
<reference evidence="2" key="1">
    <citation type="submission" date="2013-02" db="EMBL/GenBank/DDBJ databases">
        <authorList>
            <person name="Hughes D."/>
        </authorList>
    </citation>
    <scope>NUCLEOTIDE SEQUENCE</scope>
    <source>
        <strain>Durham</strain>
        <strain evidence="2">NC isolate 2 -- Noor lab</strain>
    </source>
</reference>
<dbReference type="AlphaFoldDB" id="T1GUK8"/>
<name>T1GUK8_MEGSC</name>
<dbReference type="EnsemblMetazoa" id="MESCA007423-RA">
    <property type="protein sequence ID" value="MESCA007423-PA"/>
    <property type="gene ID" value="MESCA007423"/>
</dbReference>
<dbReference type="Proteomes" id="UP000015102">
    <property type="component" value="Unassembled WGS sequence"/>
</dbReference>
<dbReference type="HOGENOM" id="CLU_1519592_0_0_1"/>
<dbReference type="EMBL" id="CAQQ02015347">
    <property type="status" value="NOT_ANNOTATED_CDS"/>
    <property type="molecule type" value="Genomic_DNA"/>
</dbReference>
<organism evidence="1 2">
    <name type="scientific">Megaselia scalaris</name>
    <name type="common">Humpbacked fly</name>
    <name type="synonym">Phora scalaris</name>
    <dbReference type="NCBI Taxonomy" id="36166"/>
    <lineage>
        <taxon>Eukaryota</taxon>
        <taxon>Metazoa</taxon>
        <taxon>Ecdysozoa</taxon>
        <taxon>Arthropoda</taxon>
        <taxon>Hexapoda</taxon>
        <taxon>Insecta</taxon>
        <taxon>Pterygota</taxon>
        <taxon>Neoptera</taxon>
        <taxon>Endopterygota</taxon>
        <taxon>Diptera</taxon>
        <taxon>Brachycera</taxon>
        <taxon>Muscomorpha</taxon>
        <taxon>Platypezoidea</taxon>
        <taxon>Phoridae</taxon>
        <taxon>Megaseliini</taxon>
        <taxon>Megaselia</taxon>
    </lineage>
</organism>
<evidence type="ECO:0000313" key="1">
    <source>
        <dbReference type="EnsemblMetazoa" id="MESCA007423-PA"/>
    </source>
</evidence>
<proteinExistence type="predicted"/>
<dbReference type="EMBL" id="CAQQ02015348">
    <property type="status" value="NOT_ANNOTATED_CDS"/>
    <property type="molecule type" value="Genomic_DNA"/>
</dbReference>
<protein>
    <submittedName>
        <fullName evidence="1">Uncharacterized protein</fullName>
    </submittedName>
</protein>
<accession>T1GUK8</accession>
<evidence type="ECO:0000313" key="2">
    <source>
        <dbReference type="Proteomes" id="UP000015102"/>
    </source>
</evidence>
<sequence>MESKVLSGLLKECHPIRLFSQQLLGERSCLAPGLHMVLGFQVATFISPFCVSVDLRVYLSCFVSEACWYICNVHQQCSLTGSNLSEAFNLSSETDQQFTIPTVYRANCINTQALFGNFELEMKENAPAKKNVSLQTYTNRSLLGYLGLLIECLMFGLEMAEQILDTVGYLWFNCTRT</sequence>